<protein>
    <submittedName>
        <fullName evidence="2">Uncharacterized protein</fullName>
    </submittedName>
</protein>
<evidence type="ECO:0000256" key="1">
    <source>
        <dbReference type="SAM" id="Phobius"/>
    </source>
</evidence>
<reference evidence="3" key="1">
    <citation type="journal article" date="2007" name="Plant Cell">
        <title>Dothideomycete-plant interactions illuminated by genome sequencing and EST analysis of the wheat pathogen Stagonospora nodorum.</title>
        <authorList>
            <person name="Hane J.K."/>
            <person name="Lowe R.G."/>
            <person name="Solomon P.S."/>
            <person name="Tan K.C."/>
            <person name="Schoch C.L."/>
            <person name="Spatafora J.W."/>
            <person name="Crous P.W."/>
            <person name="Kodira C."/>
            <person name="Birren B.W."/>
            <person name="Galagan J.E."/>
            <person name="Torriani S.F."/>
            <person name="McDonald B.A."/>
            <person name="Oliver R.P."/>
        </authorList>
    </citation>
    <scope>NUCLEOTIDE SEQUENCE [LARGE SCALE GENOMIC DNA]</scope>
    <source>
        <strain evidence="3">SN15 / ATCC MYA-4574 / FGSC 10173</strain>
    </source>
</reference>
<proteinExistence type="predicted"/>
<dbReference type="Proteomes" id="UP000001055">
    <property type="component" value="Unassembled WGS sequence"/>
</dbReference>
<keyword evidence="1" id="KW-0812">Transmembrane</keyword>
<name>Q0V1D5_PHANO</name>
<dbReference type="RefSeq" id="XP_001792795.1">
    <property type="nucleotide sequence ID" value="XM_001792743.1"/>
</dbReference>
<dbReference type="EMBL" id="CH445327">
    <property type="protein sequence ID" value="EAT90391.2"/>
    <property type="molecule type" value="Genomic_DNA"/>
</dbReference>
<keyword evidence="1" id="KW-0472">Membrane</keyword>
<evidence type="ECO:0000313" key="2">
    <source>
        <dbReference type="EMBL" id="EAT90391.2"/>
    </source>
</evidence>
<dbReference type="GeneID" id="5969645"/>
<dbReference type="KEGG" id="pno:SNOG_02179"/>
<dbReference type="InParanoid" id="Q0V1D5"/>
<accession>Q0V1D5</accession>
<evidence type="ECO:0000313" key="3">
    <source>
        <dbReference type="Proteomes" id="UP000001055"/>
    </source>
</evidence>
<sequence>MREDSAPKPAAGCELKDNVKNFTKNARDPRGEMLNILKKHLHPPKWVTTDENAENVIQSLSEVFLHALAKEAASDKLSASEGADIETLQRNVNVLAVQVQDFWTQDVPLWRFYPLMVSKSRIGKSFGTMNSLAVDPKVLNSYVSTEGKQTCEKAIADDYTELYTGGLTMKVRQLRQLAVQQNYQHAASKQNAKQNKAGSFLRNIFSCKIVTDVEFFRALRKRYIESGNCYQFFSFKRPAALRFVEVRMLMVPLRTIHTTKLTSDIPPESRKDEYEYLPMPAEIIPPIGPNLLMHFFMNPEEAVSHSVLLQNIPKRKNDKLEPCPTAGSSTGWGIDIVTCVDEFKLFGVACSGTLASVVFGIAWAIFMHDL</sequence>
<feature type="transmembrane region" description="Helical" evidence="1">
    <location>
        <begin position="345"/>
        <end position="366"/>
    </location>
</feature>
<dbReference type="STRING" id="321614.Q0V1D5"/>
<keyword evidence="1" id="KW-1133">Transmembrane helix</keyword>
<dbReference type="VEuPathDB" id="FungiDB:JI435_021790"/>
<organism evidence="2 3">
    <name type="scientific">Phaeosphaeria nodorum (strain SN15 / ATCC MYA-4574 / FGSC 10173)</name>
    <name type="common">Glume blotch fungus</name>
    <name type="synonym">Parastagonospora nodorum</name>
    <dbReference type="NCBI Taxonomy" id="321614"/>
    <lineage>
        <taxon>Eukaryota</taxon>
        <taxon>Fungi</taxon>
        <taxon>Dikarya</taxon>
        <taxon>Ascomycota</taxon>
        <taxon>Pezizomycotina</taxon>
        <taxon>Dothideomycetes</taxon>
        <taxon>Pleosporomycetidae</taxon>
        <taxon>Pleosporales</taxon>
        <taxon>Pleosporineae</taxon>
        <taxon>Phaeosphaeriaceae</taxon>
        <taxon>Parastagonospora</taxon>
    </lineage>
</organism>
<dbReference type="AlphaFoldDB" id="Q0V1D5"/>
<gene>
    <name evidence="2" type="ORF">SNOG_02179</name>
</gene>